<reference evidence="2" key="2">
    <citation type="journal article" date="2023" name="IMA Fungus">
        <title>Comparative genomic study of the Penicillium genus elucidates a diverse pangenome and 15 lateral gene transfer events.</title>
        <authorList>
            <person name="Petersen C."/>
            <person name="Sorensen T."/>
            <person name="Nielsen M.R."/>
            <person name="Sondergaard T.E."/>
            <person name="Sorensen J.L."/>
            <person name="Fitzpatrick D.A."/>
            <person name="Frisvad J.C."/>
            <person name="Nielsen K.L."/>
        </authorList>
    </citation>
    <scope>NUCLEOTIDE SEQUENCE</scope>
    <source>
        <strain evidence="2">IBT 34128</strain>
    </source>
</reference>
<keyword evidence="3" id="KW-1185">Reference proteome</keyword>
<feature type="transmembrane region" description="Helical" evidence="1">
    <location>
        <begin position="178"/>
        <end position="198"/>
    </location>
</feature>
<dbReference type="EMBL" id="JAPMSZ010000005">
    <property type="protein sequence ID" value="KAJ5101442.1"/>
    <property type="molecule type" value="Genomic_DNA"/>
</dbReference>
<dbReference type="OrthoDB" id="3795566at2759"/>
<comment type="caution">
    <text evidence="2">The sequence shown here is derived from an EMBL/GenBank/DDBJ whole genome shotgun (WGS) entry which is preliminary data.</text>
</comment>
<evidence type="ECO:0000313" key="2">
    <source>
        <dbReference type="EMBL" id="KAJ5101442.1"/>
    </source>
</evidence>
<dbReference type="GeneID" id="81393414"/>
<keyword evidence="1" id="KW-0472">Membrane</keyword>
<organism evidence="2 3">
    <name type="scientific">Penicillium alfredii</name>
    <dbReference type="NCBI Taxonomy" id="1506179"/>
    <lineage>
        <taxon>Eukaryota</taxon>
        <taxon>Fungi</taxon>
        <taxon>Dikarya</taxon>
        <taxon>Ascomycota</taxon>
        <taxon>Pezizomycotina</taxon>
        <taxon>Eurotiomycetes</taxon>
        <taxon>Eurotiomycetidae</taxon>
        <taxon>Eurotiales</taxon>
        <taxon>Aspergillaceae</taxon>
        <taxon>Penicillium</taxon>
    </lineage>
</organism>
<accession>A0A9W9FJS1</accession>
<name>A0A9W9FJS1_9EURO</name>
<gene>
    <name evidence="2" type="ORF">NUU61_003664</name>
</gene>
<dbReference type="RefSeq" id="XP_056512273.1">
    <property type="nucleotide sequence ID" value="XM_056654246.1"/>
</dbReference>
<dbReference type="Proteomes" id="UP001141434">
    <property type="component" value="Unassembled WGS sequence"/>
</dbReference>
<keyword evidence="1" id="KW-0812">Transmembrane</keyword>
<reference evidence="2" key="1">
    <citation type="submission" date="2022-11" db="EMBL/GenBank/DDBJ databases">
        <authorList>
            <person name="Petersen C."/>
        </authorList>
    </citation>
    <scope>NUCLEOTIDE SEQUENCE</scope>
    <source>
        <strain evidence="2">IBT 34128</strain>
    </source>
</reference>
<dbReference type="AlphaFoldDB" id="A0A9W9FJS1"/>
<protein>
    <submittedName>
        <fullName evidence="2">Uncharacterized protein</fullName>
    </submittedName>
</protein>
<keyword evidence="1" id="KW-1133">Transmembrane helix</keyword>
<evidence type="ECO:0000256" key="1">
    <source>
        <dbReference type="SAM" id="Phobius"/>
    </source>
</evidence>
<sequence length="310" mass="35565">MASPHHRTLRYYEDGPSSTTTSIQEITLTATSLPDASSTITSINSLEPDVTVIQKLYPTGVGERLTYTDLLDDDDTHETIYKVNLTYSAPSSCSTHWTTTTAVSLNPPAMPTTYTYGVVFVDPTQVPSTSMGDLRDRYHPSSLYVRRNCQYYNYYQNSYYDGDDDWFHGDYWMGISPFALTLILVIGWVELWIILGFIESFVRFRRLMTGWLTRRGLPVYWAITILPITLLLLCYFRKGYRARTYLEAQELTKKWKAMSVWTKLRLFFVWGFRFKYPPMLGPPGKMSKRPGPNLYPPPGVPPMAWAGAVD</sequence>
<feature type="transmembrane region" description="Helical" evidence="1">
    <location>
        <begin position="218"/>
        <end position="236"/>
    </location>
</feature>
<proteinExistence type="predicted"/>
<evidence type="ECO:0000313" key="3">
    <source>
        <dbReference type="Proteomes" id="UP001141434"/>
    </source>
</evidence>